<protein>
    <submittedName>
        <fullName evidence="2">Uncharacterized protein</fullName>
    </submittedName>
</protein>
<evidence type="ECO:0000313" key="3">
    <source>
        <dbReference type="Proteomes" id="UP000694564"/>
    </source>
</evidence>
<reference evidence="2" key="1">
    <citation type="submission" date="2025-08" db="UniProtKB">
        <authorList>
            <consortium name="Ensembl"/>
        </authorList>
    </citation>
    <scope>IDENTIFICATION</scope>
</reference>
<sequence>SLCVYLVRTEVFKRLGFGYLFCMVHFCLPSSSITFFSYSILLKLHYAHFQQSLKLFFCD</sequence>
<dbReference type="Proteomes" id="UP000694564">
    <property type="component" value="Chromosome 15"/>
</dbReference>
<keyword evidence="1" id="KW-0812">Transmembrane</keyword>
<proteinExistence type="predicted"/>
<evidence type="ECO:0000256" key="1">
    <source>
        <dbReference type="SAM" id="Phobius"/>
    </source>
</evidence>
<keyword evidence="1" id="KW-1133">Transmembrane helix</keyword>
<keyword evidence="1" id="KW-0472">Membrane</keyword>
<name>A0A8D2DYE6_SCIVU</name>
<dbReference type="AlphaFoldDB" id="A0A8D2DYE6"/>
<feature type="transmembrane region" description="Helical" evidence="1">
    <location>
        <begin position="17"/>
        <end position="41"/>
    </location>
</feature>
<dbReference type="GeneTree" id="ENSGT01140000286727"/>
<reference evidence="2" key="2">
    <citation type="submission" date="2025-09" db="UniProtKB">
        <authorList>
            <consortium name="Ensembl"/>
        </authorList>
    </citation>
    <scope>IDENTIFICATION</scope>
</reference>
<organism evidence="2 3">
    <name type="scientific">Sciurus vulgaris</name>
    <name type="common">Eurasian red squirrel</name>
    <dbReference type="NCBI Taxonomy" id="55149"/>
    <lineage>
        <taxon>Eukaryota</taxon>
        <taxon>Metazoa</taxon>
        <taxon>Chordata</taxon>
        <taxon>Craniata</taxon>
        <taxon>Vertebrata</taxon>
        <taxon>Euteleostomi</taxon>
        <taxon>Mammalia</taxon>
        <taxon>Eutheria</taxon>
        <taxon>Euarchontoglires</taxon>
        <taxon>Glires</taxon>
        <taxon>Rodentia</taxon>
        <taxon>Sciuromorpha</taxon>
        <taxon>Sciuridae</taxon>
        <taxon>Sciurinae</taxon>
        <taxon>Sciurini</taxon>
        <taxon>Sciurus</taxon>
    </lineage>
</organism>
<accession>A0A8D2DYE6</accession>
<keyword evidence="3" id="KW-1185">Reference proteome</keyword>
<evidence type="ECO:0000313" key="2">
    <source>
        <dbReference type="Ensembl" id="ENSSVLP00005030808.1"/>
    </source>
</evidence>
<dbReference type="Ensembl" id="ENSSVLT00005034220.1">
    <property type="protein sequence ID" value="ENSSVLP00005030808.1"/>
    <property type="gene ID" value="ENSSVLG00005024278.1"/>
</dbReference>